<comment type="caution">
    <text evidence="2">The sequence shown here is derived from an EMBL/GenBank/DDBJ whole genome shotgun (WGS) entry which is preliminary data.</text>
</comment>
<organism evidence="2 3">
    <name type="scientific">Candidatus Beckwithbacteria bacterium GW2011_GWC2_47_9</name>
    <dbReference type="NCBI Taxonomy" id="1618373"/>
    <lineage>
        <taxon>Bacteria</taxon>
        <taxon>Candidatus Beckwithiibacteriota</taxon>
    </lineage>
</organism>
<keyword evidence="1" id="KW-0812">Transmembrane</keyword>
<reference evidence="2 3" key="1">
    <citation type="journal article" date="2015" name="Nature">
        <title>rRNA introns, odd ribosomes, and small enigmatic genomes across a large radiation of phyla.</title>
        <authorList>
            <person name="Brown C.T."/>
            <person name="Hug L.A."/>
            <person name="Thomas B.C."/>
            <person name="Sharon I."/>
            <person name="Castelle C.J."/>
            <person name="Singh A."/>
            <person name="Wilkins M.J."/>
            <person name="Williams K.H."/>
            <person name="Banfield J.F."/>
        </authorList>
    </citation>
    <scope>NUCLEOTIDE SEQUENCE [LARGE SCALE GENOMIC DNA]</scope>
</reference>
<gene>
    <name evidence="2" type="ORF">UY17_C0033G0006</name>
</gene>
<dbReference type="AlphaFoldDB" id="A0A0G1W9H8"/>
<feature type="transmembrane region" description="Helical" evidence="1">
    <location>
        <begin position="12"/>
        <end position="29"/>
    </location>
</feature>
<name>A0A0G1W9H8_9BACT</name>
<evidence type="ECO:0000256" key="1">
    <source>
        <dbReference type="SAM" id="Phobius"/>
    </source>
</evidence>
<feature type="transmembrane region" description="Helical" evidence="1">
    <location>
        <begin position="41"/>
        <end position="62"/>
    </location>
</feature>
<sequence>MLKRRKNYLPTLILIVVLWTLLGLMLYFVEPALVKDILIPGVYLPFFLIFFPASWFTLSIIWGNSRRGLLTAIGLTVFLLLRIFQFGNVLNLVLILGILIAVDRYFN</sequence>
<dbReference type="EMBL" id="LCOZ01000033">
    <property type="protein sequence ID" value="KKU86998.1"/>
    <property type="molecule type" value="Genomic_DNA"/>
</dbReference>
<protein>
    <submittedName>
        <fullName evidence="2">Uncharacterized protein</fullName>
    </submittedName>
</protein>
<evidence type="ECO:0000313" key="3">
    <source>
        <dbReference type="Proteomes" id="UP000034772"/>
    </source>
</evidence>
<evidence type="ECO:0000313" key="2">
    <source>
        <dbReference type="EMBL" id="KKU86998.1"/>
    </source>
</evidence>
<accession>A0A0G1W9H8</accession>
<proteinExistence type="predicted"/>
<feature type="transmembrane region" description="Helical" evidence="1">
    <location>
        <begin position="69"/>
        <end position="102"/>
    </location>
</feature>
<dbReference type="Proteomes" id="UP000034772">
    <property type="component" value="Unassembled WGS sequence"/>
</dbReference>
<keyword evidence="1" id="KW-0472">Membrane</keyword>
<keyword evidence="1" id="KW-1133">Transmembrane helix</keyword>